<organism evidence="3 4">
    <name type="scientific">Enterococcus casseliflavus</name>
    <name type="common">Enterococcus flavescens</name>
    <dbReference type="NCBI Taxonomy" id="37734"/>
    <lineage>
        <taxon>Bacteria</taxon>
        <taxon>Bacillati</taxon>
        <taxon>Bacillota</taxon>
        <taxon>Bacilli</taxon>
        <taxon>Lactobacillales</taxon>
        <taxon>Enterococcaceae</taxon>
        <taxon>Enterococcus</taxon>
    </lineage>
</organism>
<accession>A0A377KWI9</accession>
<name>A0A377KWI9_ENTCA</name>
<evidence type="ECO:0000313" key="2">
    <source>
        <dbReference type="EMBL" id="MDT2965690.1"/>
    </source>
</evidence>
<protein>
    <submittedName>
        <fullName evidence="3">CsbD family protein</fullName>
    </submittedName>
</protein>
<dbReference type="AlphaFoldDB" id="A0A377KWI9"/>
<reference evidence="3 4" key="1">
    <citation type="submission" date="2018-08" db="EMBL/GenBank/DDBJ databases">
        <title>A genome reference for cultivated species of the human gut microbiota.</title>
        <authorList>
            <person name="Zou Y."/>
            <person name="Xue W."/>
            <person name="Luo G."/>
        </authorList>
    </citation>
    <scope>NUCLEOTIDE SEQUENCE [LARGE SCALE GENOMIC DNA]</scope>
    <source>
        <strain evidence="3 4">AF48-16</strain>
    </source>
</reference>
<reference evidence="2" key="2">
    <citation type="submission" date="2023-03" db="EMBL/GenBank/DDBJ databases">
        <authorList>
            <person name="Shen W."/>
            <person name="Cai J."/>
        </authorList>
    </citation>
    <scope>NUCLEOTIDE SEQUENCE</scope>
    <source>
        <strain evidence="2">K72-2</strain>
    </source>
</reference>
<dbReference type="Gene3D" id="1.10.1470.10">
    <property type="entry name" value="YjbJ"/>
    <property type="match status" value="1"/>
</dbReference>
<evidence type="ECO:0000313" key="4">
    <source>
        <dbReference type="Proteomes" id="UP000286288"/>
    </source>
</evidence>
<dbReference type="EMBL" id="QRMZ01000006">
    <property type="protein sequence ID" value="RHK07017.1"/>
    <property type="molecule type" value="Genomic_DNA"/>
</dbReference>
<evidence type="ECO:0000313" key="3">
    <source>
        <dbReference type="EMBL" id="RHK07017.1"/>
    </source>
</evidence>
<dbReference type="SUPFAM" id="SSF69047">
    <property type="entry name" value="Hypothetical protein YjbJ"/>
    <property type="match status" value="1"/>
</dbReference>
<evidence type="ECO:0000256" key="1">
    <source>
        <dbReference type="SAM" id="MobiDB-lite"/>
    </source>
</evidence>
<proteinExistence type="predicted"/>
<feature type="region of interest" description="Disordered" evidence="1">
    <location>
        <begin position="1"/>
        <end position="41"/>
    </location>
</feature>
<dbReference type="EMBL" id="JARQDV010000010">
    <property type="protein sequence ID" value="MDT2965690.1"/>
    <property type="molecule type" value="Genomic_DNA"/>
</dbReference>
<dbReference type="Proteomes" id="UP000286288">
    <property type="component" value="Unassembled WGS sequence"/>
</dbReference>
<gene>
    <name evidence="3" type="ORF">DW084_05780</name>
    <name evidence="2" type="ORF">P7I32_13830</name>
</gene>
<feature type="compositionally biased region" description="Basic and acidic residues" evidence="1">
    <location>
        <begin position="1"/>
        <end position="28"/>
    </location>
</feature>
<dbReference type="InterPro" id="IPR036629">
    <property type="entry name" value="YjbJ_sf"/>
</dbReference>
<dbReference type="RefSeq" id="WP_005228904.1">
    <property type="nucleotide sequence ID" value="NZ_BJMG01000013.1"/>
</dbReference>
<comment type="caution">
    <text evidence="3">The sequence shown here is derived from an EMBL/GenBank/DDBJ whole genome shotgun (WGS) entry which is preliminary data.</text>
</comment>
<dbReference type="Proteomes" id="UP001268896">
    <property type="component" value="Unassembled WGS sequence"/>
</dbReference>
<sequence>MTNKDRIEGKVTETKGKLTGDDSEELKGKTQNKYGKAKDKVEDFADDVSRKVNDFFDKKDDDKPRH</sequence>